<evidence type="ECO:0000313" key="3">
    <source>
        <dbReference type="Proteomes" id="UP000216020"/>
    </source>
</evidence>
<accession>A0A261SID3</accession>
<dbReference type="OrthoDB" id="9789585at2"/>
<dbReference type="Proteomes" id="UP000216020">
    <property type="component" value="Unassembled WGS sequence"/>
</dbReference>
<gene>
    <name evidence="2" type="ORF">CAL29_01570</name>
</gene>
<feature type="domain" description="Rhodanese" evidence="1">
    <location>
        <begin position="21"/>
        <end position="111"/>
    </location>
</feature>
<feature type="domain" description="Rhodanese" evidence="1">
    <location>
        <begin position="144"/>
        <end position="235"/>
    </location>
</feature>
<dbReference type="PANTHER" id="PTHR43031">
    <property type="entry name" value="FAD-DEPENDENT OXIDOREDUCTASE"/>
    <property type="match status" value="1"/>
</dbReference>
<sequence length="549" mass="60062">MSTSSNFRSVSPTALRDALLGPAEIAVIDVREQGLFARKSLLWGISIPYFRLELEIARLVPRLDTPIVLVDADGQTLQAAAERLQRLAYTDIALLEGGVDGWEAAGLEVFQDENVPGKAFGEWIEEKAQTPHIDVRELRRRIASGEDVVIVDGRTPAEFKNFSLPGAFNVPNIELPYRIRELAPKPDTLVVVNCAGRTRSIVGAQTLIDAGIPNPVVALEDGTMAWLLNGLQLEHGRVTELPEPGAVHLTQARAAAADLLQRAGVSYVDDAGLARLSADTRRSLYLLDVRTEEEYVDGHLPGWWWVPGGQLVQGPDKHIGTRGARVVLADWDGVRAPAAAAWLAQFGVYDVHLYRTGTPADLQLGPAPRLLRLDPAVGPTPWIAPASAHGRQRDGAVIIDIDNSLQYRKQHPEGAWFIAPHRLRELSASKFPGKSILLTSRDGVLAGRVAAAHRTGELDVRAIQGGTEAWKRAGLPLGNGDQQRLTGEDDTRYGAYVYAEEAVRHQRFREYLAWEHGLTAQLKRSGGEAHYRQIERPAPVFEAAPAATR</sequence>
<dbReference type="SUPFAM" id="SSF52821">
    <property type="entry name" value="Rhodanese/Cell cycle control phosphatase"/>
    <property type="match status" value="4"/>
</dbReference>
<dbReference type="Gene3D" id="3.40.250.10">
    <property type="entry name" value="Rhodanese-like domain"/>
    <property type="match status" value="4"/>
</dbReference>
<dbReference type="AlphaFoldDB" id="A0A261SID3"/>
<evidence type="ECO:0000259" key="1">
    <source>
        <dbReference type="PROSITE" id="PS50206"/>
    </source>
</evidence>
<feature type="domain" description="Rhodanese" evidence="1">
    <location>
        <begin position="392"/>
        <end position="479"/>
    </location>
</feature>
<dbReference type="PANTHER" id="PTHR43031:SF1">
    <property type="entry name" value="PYRIDINE NUCLEOTIDE-DISULPHIDE OXIDOREDUCTASE"/>
    <property type="match status" value="1"/>
</dbReference>
<dbReference type="InterPro" id="IPR001763">
    <property type="entry name" value="Rhodanese-like_dom"/>
</dbReference>
<dbReference type="Pfam" id="PF00581">
    <property type="entry name" value="Rhodanese"/>
    <property type="match status" value="4"/>
</dbReference>
<organism evidence="2 3">
    <name type="scientific">Bordetella genomosp. 10</name>
    <dbReference type="NCBI Taxonomy" id="1416804"/>
    <lineage>
        <taxon>Bacteria</taxon>
        <taxon>Pseudomonadati</taxon>
        <taxon>Pseudomonadota</taxon>
        <taxon>Betaproteobacteria</taxon>
        <taxon>Burkholderiales</taxon>
        <taxon>Alcaligenaceae</taxon>
        <taxon>Bordetella</taxon>
    </lineage>
</organism>
<dbReference type="InterPro" id="IPR050229">
    <property type="entry name" value="GlpE_sulfurtransferase"/>
</dbReference>
<dbReference type="InterPro" id="IPR036873">
    <property type="entry name" value="Rhodanese-like_dom_sf"/>
</dbReference>
<feature type="domain" description="Rhodanese" evidence="1">
    <location>
        <begin position="280"/>
        <end position="370"/>
    </location>
</feature>
<dbReference type="EMBL" id="NEVM01000001">
    <property type="protein sequence ID" value="OZI37146.1"/>
    <property type="molecule type" value="Genomic_DNA"/>
</dbReference>
<dbReference type="SMART" id="SM00450">
    <property type="entry name" value="RHOD"/>
    <property type="match status" value="4"/>
</dbReference>
<name>A0A261SID3_9BORD</name>
<evidence type="ECO:0000313" key="2">
    <source>
        <dbReference type="EMBL" id="OZI37146.1"/>
    </source>
</evidence>
<comment type="caution">
    <text evidence="2">The sequence shown here is derived from an EMBL/GenBank/DDBJ whole genome shotgun (WGS) entry which is preliminary data.</text>
</comment>
<dbReference type="RefSeq" id="WP_094851253.1">
    <property type="nucleotide sequence ID" value="NZ_NEVM01000001.1"/>
</dbReference>
<protein>
    <recommendedName>
        <fullName evidence="1">Rhodanese domain-containing protein</fullName>
    </recommendedName>
</protein>
<keyword evidence="3" id="KW-1185">Reference proteome</keyword>
<proteinExistence type="predicted"/>
<reference evidence="3" key="1">
    <citation type="submission" date="2017-05" db="EMBL/GenBank/DDBJ databases">
        <title>Complete and WGS of Bordetella genogroups.</title>
        <authorList>
            <person name="Spilker T."/>
            <person name="Lipuma J."/>
        </authorList>
    </citation>
    <scope>NUCLEOTIDE SEQUENCE [LARGE SCALE GENOMIC DNA]</scope>
    <source>
        <strain evidence="3">AU16122</strain>
    </source>
</reference>
<dbReference type="PROSITE" id="PS50206">
    <property type="entry name" value="RHODANESE_3"/>
    <property type="match status" value="4"/>
</dbReference>